<dbReference type="PANTHER" id="PTHR31021">
    <property type="entry name" value="ADENOMATOSIS POLYPOSIS COLI DOWN-REGULATED 1"/>
    <property type="match status" value="1"/>
</dbReference>
<dbReference type="PhylomeDB" id="E2C548"/>
<dbReference type="GO" id="GO:0017147">
    <property type="term" value="F:Wnt-protein binding"/>
    <property type="evidence" value="ECO:0007669"/>
    <property type="project" value="InterPro"/>
</dbReference>
<dbReference type="SMART" id="SM01352">
    <property type="entry name" value="APCDDC"/>
    <property type="match status" value="1"/>
</dbReference>
<evidence type="ECO:0000256" key="4">
    <source>
        <dbReference type="ARBA" id="ARBA00023136"/>
    </source>
</evidence>
<gene>
    <name evidence="10" type="ORF">EAI_12670</name>
</gene>
<protein>
    <submittedName>
        <fullName evidence="10">Protein APCDD1</fullName>
    </submittedName>
</protein>
<dbReference type="InterPro" id="IPR029405">
    <property type="entry name" value="APCDD1_dom"/>
</dbReference>
<feature type="region of interest" description="Disordered" evidence="6">
    <location>
        <begin position="404"/>
        <end position="448"/>
    </location>
</feature>
<feature type="domain" description="APCDD1" evidence="9">
    <location>
        <begin position="37"/>
        <end position="299"/>
    </location>
</feature>
<keyword evidence="2 7" id="KW-0812">Transmembrane</keyword>
<organism evidence="11">
    <name type="scientific">Harpegnathos saltator</name>
    <name type="common">Jerdon's jumping ant</name>
    <dbReference type="NCBI Taxonomy" id="610380"/>
    <lineage>
        <taxon>Eukaryota</taxon>
        <taxon>Metazoa</taxon>
        <taxon>Ecdysozoa</taxon>
        <taxon>Arthropoda</taxon>
        <taxon>Hexapoda</taxon>
        <taxon>Insecta</taxon>
        <taxon>Pterygota</taxon>
        <taxon>Neoptera</taxon>
        <taxon>Endopterygota</taxon>
        <taxon>Hymenoptera</taxon>
        <taxon>Apocrita</taxon>
        <taxon>Aculeata</taxon>
        <taxon>Formicoidea</taxon>
        <taxon>Formicidae</taxon>
        <taxon>Ponerinae</taxon>
        <taxon>Ponerini</taxon>
        <taxon>Harpegnathos</taxon>
    </lineage>
</organism>
<dbReference type="AlphaFoldDB" id="E2C548"/>
<feature type="transmembrane region" description="Helical" evidence="7">
    <location>
        <begin position="607"/>
        <end position="633"/>
    </location>
</feature>
<feature type="chain" id="PRO_5003158583" evidence="8">
    <location>
        <begin position="23"/>
        <end position="640"/>
    </location>
</feature>
<dbReference type="OrthoDB" id="5985602at2759"/>
<evidence type="ECO:0000256" key="1">
    <source>
        <dbReference type="ARBA" id="ARBA00004167"/>
    </source>
</evidence>
<dbReference type="PANTHER" id="PTHR31021:SF1">
    <property type="entry name" value="CHROMOSOME UNDETERMINED SCAFFOLD_56, WHOLE GENOME SHOTGUN SEQUENCE"/>
    <property type="match status" value="1"/>
</dbReference>
<dbReference type="OMA" id="WHSERCE"/>
<comment type="subcellular location">
    <subcellularLocation>
        <location evidence="1">Membrane</location>
        <topology evidence="1">Single-pass membrane protein</topology>
    </subcellularLocation>
</comment>
<evidence type="ECO:0000256" key="2">
    <source>
        <dbReference type="ARBA" id="ARBA00022692"/>
    </source>
</evidence>
<dbReference type="STRING" id="610380.E2C548"/>
<accession>E2C548</accession>
<proteinExistence type="predicted"/>
<sequence length="640" mass="72399">MKSAAFTVVVLVVGMLSTTGTSQTSSWGLENVRSFEQCEVTFNEIEKEDRATIVNDSSSRLHATWLSQECEVRAGPEYIIRKYTFFENGTFLLLRYHYDDMSCSMPTHTVSIRGSIKLLGPSSVVSGATETKFYINAVHIIPLNRQVAHKFEQKMNTTCGPQPRWRPYVSRLIYEQLRQHSATQPWHSPVYNSLQTYSLSKKRLGMDCLDTFKIGFGELKLLRVQKRLFLSKTFGGLSYHGRRLELLLASPAPNVSSRRTYKATSLQPTLLVHTNTTGDCPICGSISRATELSPPLLHVMVPLPALIGGYWLSERCESSEGGIWFRRQLQVYSGDKLWTGQWEYYEDPLCSMFLYAITAAGSYIQRPGRERRHEQLDGETFASGYFQPVDVSARLFFKRSARDVSSSSQSGPNQRDTADEGFSSKTEEESSTRADTETLRTKDKKAKRPKKLKRWLTDNVYQFLLDVQPSPAESRFKAMLRGHQTHETTSKKPVAWNVPSGSTELDLHIAESSLIPGDATVANRCDAYRANMPLTSWPRNCVPRVIEAPSTLGLRAKMGVNWNGQYILLLGLRDDNVWDAPLRQCAQIPTHNPTLRTHLRRSVGLRFGLLSAAASASHVSVVWLLVSQLLLLYRFLYRMR</sequence>
<dbReference type="InParanoid" id="E2C548"/>
<feature type="compositionally biased region" description="Basic and acidic residues" evidence="6">
    <location>
        <begin position="425"/>
        <end position="441"/>
    </location>
</feature>
<keyword evidence="5" id="KW-0325">Glycoprotein</keyword>
<keyword evidence="7" id="KW-1133">Transmembrane helix</keyword>
<keyword evidence="4 7" id="KW-0472">Membrane</keyword>
<evidence type="ECO:0000313" key="10">
    <source>
        <dbReference type="EMBL" id="EFN76956.1"/>
    </source>
</evidence>
<dbReference type="InterPro" id="IPR042425">
    <property type="entry name" value="APCDD1"/>
</dbReference>
<dbReference type="EMBL" id="GL452737">
    <property type="protein sequence ID" value="EFN76956.1"/>
    <property type="molecule type" value="Genomic_DNA"/>
</dbReference>
<feature type="signal peptide" evidence="8">
    <location>
        <begin position="1"/>
        <end position="22"/>
    </location>
</feature>
<dbReference type="GO" id="GO:0005886">
    <property type="term" value="C:plasma membrane"/>
    <property type="evidence" value="ECO:0007669"/>
    <property type="project" value="InterPro"/>
</dbReference>
<dbReference type="Proteomes" id="UP000008237">
    <property type="component" value="Unassembled WGS sequence"/>
</dbReference>
<evidence type="ECO:0000256" key="7">
    <source>
        <dbReference type="SAM" id="Phobius"/>
    </source>
</evidence>
<evidence type="ECO:0000256" key="5">
    <source>
        <dbReference type="ARBA" id="ARBA00023180"/>
    </source>
</evidence>
<name>E2C548_HARSA</name>
<dbReference type="Pfam" id="PF14921">
    <property type="entry name" value="APCDDC"/>
    <property type="match status" value="1"/>
</dbReference>
<reference evidence="10 11" key="1">
    <citation type="journal article" date="2010" name="Science">
        <title>Genomic comparison of the ants Camponotus floridanus and Harpegnathos saltator.</title>
        <authorList>
            <person name="Bonasio R."/>
            <person name="Zhang G."/>
            <person name="Ye C."/>
            <person name="Mutti N.S."/>
            <person name="Fang X."/>
            <person name="Qin N."/>
            <person name="Donahue G."/>
            <person name="Yang P."/>
            <person name="Li Q."/>
            <person name="Li C."/>
            <person name="Zhang P."/>
            <person name="Huang Z."/>
            <person name="Berger S.L."/>
            <person name="Reinberg D."/>
            <person name="Wang J."/>
            <person name="Liebig J."/>
        </authorList>
    </citation>
    <scope>NUCLEOTIDE SEQUENCE [LARGE SCALE GENOMIC DNA]</scope>
    <source>
        <strain evidence="10 11">R22 G/1</strain>
    </source>
</reference>
<evidence type="ECO:0000259" key="9">
    <source>
        <dbReference type="SMART" id="SM01352"/>
    </source>
</evidence>
<evidence type="ECO:0000256" key="3">
    <source>
        <dbReference type="ARBA" id="ARBA00022729"/>
    </source>
</evidence>
<evidence type="ECO:0000256" key="8">
    <source>
        <dbReference type="SAM" id="SignalP"/>
    </source>
</evidence>
<evidence type="ECO:0000313" key="11">
    <source>
        <dbReference type="Proteomes" id="UP000008237"/>
    </source>
</evidence>
<keyword evidence="11" id="KW-1185">Reference proteome</keyword>
<evidence type="ECO:0000256" key="6">
    <source>
        <dbReference type="SAM" id="MobiDB-lite"/>
    </source>
</evidence>
<keyword evidence="3 8" id="KW-0732">Signal</keyword>
<dbReference type="GO" id="GO:0030178">
    <property type="term" value="P:negative regulation of Wnt signaling pathway"/>
    <property type="evidence" value="ECO:0007669"/>
    <property type="project" value="InterPro"/>
</dbReference>
<dbReference type="KEGG" id="hst:105190088"/>